<sequence>MFSYLFSGDLTEVLAKIILLGAVAIVFGKRIKAHIRMIKEDNEENHTWEKFKTDIHMMREFVKTPEFRKECRKLKEHYMNKLKSFFQNK</sequence>
<evidence type="ECO:0000313" key="2">
    <source>
        <dbReference type="EMBL" id="UOR12622.1"/>
    </source>
</evidence>
<gene>
    <name evidence="2" type="ORF">MUO15_03625</name>
</gene>
<accession>A0ABY4HCP3</accession>
<evidence type="ECO:0000256" key="1">
    <source>
        <dbReference type="SAM" id="Phobius"/>
    </source>
</evidence>
<organism evidence="2 3">
    <name type="scientific">Halobacillus amylolyticus</name>
    <dbReference type="NCBI Taxonomy" id="2932259"/>
    <lineage>
        <taxon>Bacteria</taxon>
        <taxon>Bacillati</taxon>
        <taxon>Bacillota</taxon>
        <taxon>Bacilli</taxon>
        <taxon>Bacillales</taxon>
        <taxon>Bacillaceae</taxon>
        <taxon>Halobacillus</taxon>
    </lineage>
</organism>
<reference evidence="2" key="1">
    <citation type="submission" date="2022-04" db="EMBL/GenBank/DDBJ databases">
        <title>Halobacillus sp. isolated from saltern.</title>
        <authorList>
            <person name="Won M."/>
            <person name="Lee C.-M."/>
            <person name="Woen H.-Y."/>
            <person name="Kwon S.-W."/>
        </authorList>
    </citation>
    <scope>NUCLEOTIDE SEQUENCE</scope>
    <source>
        <strain evidence="2">SSHM10-5</strain>
    </source>
</reference>
<keyword evidence="1" id="KW-1133">Transmembrane helix</keyword>
<keyword evidence="1" id="KW-0472">Membrane</keyword>
<dbReference type="RefSeq" id="WP_245033505.1">
    <property type="nucleotide sequence ID" value="NZ_CP095075.1"/>
</dbReference>
<proteinExistence type="predicted"/>
<evidence type="ECO:0000313" key="3">
    <source>
        <dbReference type="Proteomes" id="UP000830326"/>
    </source>
</evidence>
<dbReference type="Proteomes" id="UP000830326">
    <property type="component" value="Chromosome"/>
</dbReference>
<name>A0ABY4HCP3_9BACI</name>
<protein>
    <submittedName>
        <fullName evidence="2">Uncharacterized protein</fullName>
    </submittedName>
</protein>
<keyword evidence="1" id="KW-0812">Transmembrane</keyword>
<feature type="transmembrane region" description="Helical" evidence="1">
    <location>
        <begin position="13"/>
        <end position="31"/>
    </location>
</feature>
<keyword evidence="3" id="KW-1185">Reference proteome</keyword>
<dbReference type="EMBL" id="CP095075">
    <property type="protein sequence ID" value="UOR12622.1"/>
    <property type="molecule type" value="Genomic_DNA"/>
</dbReference>